<evidence type="ECO:0000313" key="2">
    <source>
        <dbReference type="Proteomes" id="UP001281147"/>
    </source>
</evidence>
<reference evidence="1" key="1">
    <citation type="submission" date="2023-07" db="EMBL/GenBank/DDBJ databases">
        <title>Black Yeasts Isolated from many extreme environments.</title>
        <authorList>
            <person name="Coleine C."/>
            <person name="Stajich J.E."/>
            <person name="Selbmann L."/>
        </authorList>
    </citation>
    <scope>NUCLEOTIDE SEQUENCE</scope>
    <source>
        <strain evidence="1">CCFEE 5714</strain>
    </source>
</reference>
<name>A0ACC3NBC1_9PEZI</name>
<evidence type="ECO:0000313" key="1">
    <source>
        <dbReference type="EMBL" id="KAK3713743.1"/>
    </source>
</evidence>
<dbReference type="EMBL" id="JAUTXU010000060">
    <property type="protein sequence ID" value="KAK3713743.1"/>
    <property type="molecule type" value="Genomic_DNA"/>
</dbReference>
<comment type="caution">
    <text evidence="1">The sequence shown here is derived from an EMBL/GenBank/DDBJ whole genome shotgun (WGS) entry which is preliminary data.</text>
</comment>
<keyword evidence="2" id="KW-1185">Reference proteome</keyword>
<accession>A0ACC3NBC1</accession>
<gene>
    <name evidence="1" type="ORF">LTR37_008229</name>
</gene>
<dbReference type="Proteomes" id="UP001281147">
    <property type="component" value="Unassembled WGS sequence"/>
</dbReference>
<protein>
    <submittedName>
        <fullName evidence="1">Uncharacterized protein</fullName>
    </submittedName>
</protein>
<organism evidence="1 2">
    <name type="scientific">Vermiconidia calcicola</name>
    <dbReference type="NCBI Taxonomy" id="1690605"/>
    <lineage>
        <taxon>Eukaryota</taxon>
        <taxon>Fungi</taxon>
        <taxon>Dikarya</taxon>
        <taxon>Ascomycota</taxon>
        <taxon>Pezizomycotina</taxon>
        <taxon>Dothideomycetes</taxon>
        <taxon>Dothideomycetidae</taxon>
        <taxon>Mycosphaerellales</taxon>
        <taxon>Extremaceae</taxon>
        <taxon>Vermiconidia</taxon>
    </lineage>
</organism>
<sequence>MSSSEVNITSTFAALKVHGDDMPVARPDTDTSPFLLDLQDVDNLAQSDGFTLLRQHLAQHYKYSLCDEHTPTHLENYTRWLVVRDVLHALLVPVVELFDKADYLAASATHASKEEEFEYAFTGQARSAFLWLQCFLSSEKEREWCYTRGCPACVVEHSLDSEFTIRLLHTACLLSDVHYPFTIEGPTLPSFMFFVDTLQRAELADPLWGNETFELIQPKAYATRNGIEELIHQCLELDVALIQAFSPPGPSSAVSSAQASPVLGPMGAPSSAGKANLKVRRGKTTNKQMKLQIEEEQWMKEMLKRCWDPFQPADGAVQGNALPVPARCLDADLKLGPTISVEELRPEG</sequence>
<proteinExistence type="predicted"/>